<proteinExistence type="predicted"/>
<dbReference type="Proteomes" id="UP001499990">
    <property type="component" value="Unassembled WGS sequence"/>
</dbReference>
<sequence>MTPDALPSVRDFLHLPLLAGPSRCQPTLAPRCGAGPYRGAGVRQAVRTTCGTPPQDGSRSTVTVCVSPWTVKTVTQDAVSR</sequence>
<protein>
    <submittedName>
        <fullName evidence="1">Uncharacterized protein</fullName>
    </submittedName>
</protein>
<dbReference type="EMBL" id="BAAAYL010000003">
    <property type="protein sequence ID" value="GAA3380931.1"/>
    <property type="molecule type" value="Genomic_DNA"/>
</dbReference>
<keyword evidence="3" id="KW-1185">Reference proteome</keyword>
<gene>
    <name evidence="1" type="ORF">GCM10020367_70200</name>
    <name evidence="2" type="ORF">GCM10020367_70650</name>
</gene>
<comment type="caution">
    <text evidence="1">The sequence shown here is derived from an EMBL/GenBank/DDBJ whole genome shotgun (WGS) entry which is preliminary data.</text>
</comment>
<evidence type="ECO:0000313" key="3">
    <source>
        <dbReference type="Proteomes" id="UP001499990"/>
    </source>
</evidence>
<reference evidence="1" key="3">
    <citation type="submission" date="2023-12" db="EMBL/GenBank/DDBJ databases">
        <authorList>
            <person name="Sun Q."/>
            <person name="Inoue M."/>
        </authorList>
    </citation>
    <scope>NUCLEOTIDE SEQUENCE</scope>
    <source>
        <strain evidence="1">JCM 9651</strain>
    </source>
</reference>
<organism evidence="1 3">
    <name type="scientific">Streptomyces sannanensis</name>
    <dbReference type="NCBI Taxonomy" id="285536"/>
    <lineage>
        <taxon>Bacteria</taxon>
        <taxon>Bacillati</taxon>
        <taxon>Actinomycetota</taxon>
        <taxon>Actinomycetes</taxon>
        <taxon>Kitasatosporales</taxon>
        <taxon>Streptomycetaceae</taxon>
        <taxon>Streptomyces</taxon>
    </lineage>
</organism>
<name>A0ABP6SNG1_9ACTN</name>
<reference evidence="1" key="1">
    <citation type="journal article" date="2014" name="Int. J. Syst. Evol. Microbiol.">
        <title>Complete genome of a new Firmicutes species belonging to the dominant human colonic microbiota ('Ruminococcus bicirculans') reveals two chromosomes and a selective capacity to utilize plant glucans.</title>
        <authorList>
            <consortium name="NISC Comparative Sequencing Program"/>
            <person name="Wegmann U."/>
            <person name="Louis P."/>
            <person name="Goesmann A."/>
            <person name="Henrissat B."/>
            <person name="Duncan S.H."/>
            <person name="Flint H.J."/>
        </authorList>
    </citation>
    <scope>NUCLEOTIDE SEQUENCE</scope>
    <source>
        <strain evidence="1">JCM 9651</strain>
    </source>
</reference>
<dbReference type="EMBL" id="BAAAYL010000003">
    <property type="protein sequence ID" value="GAA3381023.1"/>
    <property type="molecule type" value="Genomic_DNA"/>
</dbReference>
<reference evidence="3" key="2">
    <citation type="journal article" date="2019" name="Int. J. Syst. Evol. Microbiol.">
        <title>The Global Catalogue of Microorganisms (GCM) 10K type strain sequencing project: providing services to taxonomists for standard genome sequencing and annotation.</title>
        <authorList>
            <consortium name="The Broad Institute Genomics Platform"/>
            <consortium name="The Broad Institute Genome Sequencing Center for Infectious Disease"/>
            <person name="Wu L."/>
            <person name="Ma J."/>
        </authorList>
    </citation>
    <scope>NUCLEOTIDE SEQUENCE [LARGE SCALE GENOMIC DNA]</scope>
    <source>
        <strain evidence="3">JCM 9651</strain>
    </source>
</reference>
<accession>A0ABP6SNG1</accession>
<evidence type="ECO:0000313" key="2">
    <source>
        <dbReference type="EMBL" id="GAA3381023.1"/>
    </source>
</evidence>
<evidence type="ECO:0000313" key="1">
    <source>
        <dbReference type="EMBL" id="GAA3380931.1"/>
    </source>
</evidence>